<dbReference type="SUPFAM" id="SSF52833">
    <property type="entry name" value="Thioredoxin-like"/>
    <property type="match status" value="1"/>
</dbReference>
<evidence type="ECO:0000313" key="3">
    <source>
        <dbReference type="EMBL" id="CAD8838207.1"/>
    </source>
</evidence>
<name>A0A7S1A063_NOCSC</name>
<dbReference type="CDD" id="cd00570">
    <property type="entry name" value="GST_N_family"/>
    <property type="match status" value="1"/>
</dbReference>
<dbReference type="InterPro" id="IPR010987">
    <property type="entry name" value="Glutathione-S-Trfase_C-like"/>
</dbReference>
<dbReference type="InterPro" id="IPR036249">
    <property type="entry name" value="Thioredoxin-like_sf"/>
</dbReference>
<dbReference type="Pfam" id="PF13410">
    <property type="entry name" value="GST_C_2"/>
    <property type="match status" value="1"/>
</dbReference>
<dbReference type="InterPro" id="IPR004045">
    <property type="entry name" value="Glutathione_S-Trfase_N"/>
</dbReference>
<evidence type="ECO:0000259" key="1">
    <source>
        <dbReference type="PROSITE" id="PS50404"/>
    </source>
</evidence>
<dbReference type="GO" id="GO:0005737">
    <property type="term" value="C:cytoplasm"/>
    <property type="evidence" value="ECO:0007669"/>
    <property type="project" value="TreeGrafter"/>
</dbReference>
<dbReference type="SFLD" id="SFLDS00019">
    <property type="entry name" value="Glutathione_Transferase_(cytos"/>
    <property type="match status" value="1"/>
</dbReference>
<dbReference type="SUPFAM" id="SSF47616">
    <property type="entry name" value="GST C-terminal domain-like"/>
    <property type="match status" value="1"/>
</dbReference>
<gene>
    <name evidence="3" type="ORF">NSCI0253_LOCUS12555</name>
</gene>
<dbReference type="SFLD" id="SFLDG00358">
    <property type="entry name" value="Main_(cytGST)"/>
    <property type="match status" value="1"/>
</dbReference>
<dbReference type="PANTHER" id="PTHR43968">
    <property type="match status" value="1"/>
</dbReference>
<dbReference type="PANTHER" id="PTHR43968:SF6">
    <property type="entry name" value="GLUTATHIONE S-TRANSFERASE OMEGA"/>
    <property type="match status" value="1"/>
</dbReference>
<protein>
    <recommendedName>
        <fullName evidence="4">Glutathione S-transferase</fullName>
    </recommendedName>
</protein>
<dbReference type="InterPro" id="IPR036282">
    <property type="entry name" value="Glutathione-S-Trfase_C_sf"/>
</dbReference>
<dbReference type="AlphaFoldDB" id="A0A7S1A063"/>
<accession>A0A7S1A063</accession>
<dbReference type="InterPro" id="IPR040079">
    <property type="entry name" value="Glutathione_S-Trfase"/>
</dbReference>
<organism evidence="3">
    <name type="scientific">Noctiluca scintillans</name>
    <name type="common">Sea sparkle</name>
    <name type="synonym">Red tide dinoflagellate</name>
    <dbReference type="NCBI Taxonomy" id="2966"/>
    <lineage>
        <taxon>Eukaryota</taxon>
        <taxon>Sar</taxon>
        <taxon>Alveolata</taxon>
        <taxon>Dinophyceae</taxon>
        <taxon>Noctilucales</taxon>
        <taxon>Noctilucaceae</taxon>
        <taxon>Noctiluca</taxon>
    </lineage>
</organism>
<dbReference type="InterPro" id="IPR050983">
    <property type="entry name" value="GST_Omega/HSP26"/>
</dbReference>
<feature type="domain" description="GST C-terminal" evidence="2">
    <location>
        <begin position="72"/>
        <end position="205"/>
    </location>
</feature>
<dbReference type="CDD" id="cd00299">
    <property type="entry name" value="GST_C_family"/>
    <property type="match status" value="1"/>
</dbReference>
<evidence type="ECO:0000259" key="2">
    <source>
        <dbReference type="PROSITE" id="PS50405"/>
    </source>
</evidence>
<dbReference type="Gene3D" id="3.40.30.10">
    <property type="entry name" value="Glutaredoxin"/>
    <property type="match status" value="1"/>
</dbReference>
<dbReference type="PROSITE" id="PS50404">
    <property type="entry name" value="GST_NTER"/>
    <property type="match status" value="1"/>
</dbReference>
<sequence>MAHAASERQKALELVTNAMCPFAQKAWVALEESKLPYTSREISLYGPNGKPPWFLRLNPRGQVPVLVVDGNAVIDSESILDWIATEAQHMAPPDAHLGAQWRRCIGQRVAPGGKALVLGGGSQEKAILHAALRELEEILQEGRGAYAAGGSFSVADAAAVPFMQRLCEEFDLPGDDTPLLRAWWERVKRRDGVAKTLQQSWWWWW</sequence>
<evidence type="ECO:0008006" key="4">
    <source>
        <dbReference type="Google" id="ProtNLM"/>
    </source>
</evidence>
<dbReference type="EMBL" id="HBFQ01017945">
    <property type="protein sequence ID" value="CAD8838207.1"/>
    <property type="molecule type" value="Transcribed_RNA"/>
</dbReference>
<reference evidence="3" key="1">
    <citation type="submission" date="2021-01" db="EMBL/GenBank/DDBJ databases">
        <authorList>
            <person name="Corre E."/>
            <person name="Pelletier E."/>
            <person name="Niang G."/>
            <person name="Scheremetjew M."/>
            <person name="Finn R."/>
            <person name="Kale V."/>
            <person name="Holt S."/>
            <person name="Cochrane G."/>
            <person name="Meng A."/>
            <person name="Brown T."/>
            <person name="Cohen L."/>
        </authorList>
    </citation>
    <scope>NUCLEOTIDE SEQUENCE</scope>
</reference>
<proteinExistence type="predicted"/>
<dbReference type="Pfam" id="PF13409">
    <property type="entry name" value="GST_N_2"/>
    <property type="match status" value="1"/>
</dbReference>
<dbReference type="PROSITE" id="PS50405">
    <property type="entry name" value="GST_CTER"/>
    <property type="match status" value="1"/>
</dbReference>
<feature type="domain" description="GST N-terminal" evidence="1">
    <location>
        <begin position="10"/>
        <end position="91"/>
    </location>
</feature>
<dbReference type="Gene3D" id="1.20.1050.10">
    <property type="match status" value="1"/>
</dbReference>